<evidence type="ECO:0000256" key="2">
    <source>
        <dbReference type="ARBA" id="ARBA00022475"/>
    </source>
</evidence>
<evidence type="ECO:0000256" key="6">
    <source>
        <dbReference type="SAM" id="Phobius"/>
    </source>
</evidence>
<protein>
    <submittedName>
        <fullName evidence="8">Alkaline phosphatase family protein</fullName>
    </submittedName>
</protein>
<organism evidence="8 9">
    <name type="scientific">Mucilaginibacter dorajii</name>
    <dbReference type="NCBI Taxonomy" id="692994"/>
    <lineage>
        <taxon>Bacteria</taxon>
        <taxon>Pseudomonadati</taxon>
        <taxon>Bacteroidota</taxon>
        <taxon>Sphingobacteriia</taxon>
        <taxon>Sphingobacteriales</taxon>
        <taxon>Sphingobacteriaceae</taxon>
        <taxon>Mucilaginibacter</taxon>
    </lineage>
</organism>
<evidence type="ECO:0000256" key="4">
    <source>
        <dbReference type="ARBA" id="ARBA00022989"/>
    </source>
</evidence>
<gene>
    <name evidence="8" type="ORF">GCM10022210_14320</name>
</gene>
<dbReference type="InterPro" id="IPR000917">
    <property type="entry name" value="Sulfatase_N"/>
</dbReference>
<dbReference type="EMBL" id="BAAAZC010000009">
    <property type="protein sequence ID" value="GAA3966872.1"/>
    <property type="molecule type" value="Genomic_DNA"/>
</dbReference>
<comment type="caution">
    <text evidence="8">The sequence shown here is derived from an EMBL/GenBank/DDBJ whole genome shotgun (WGS) entry which is preliminary data.</text>
</comment>
<dbReference type="Gene3D" id="3.40.720.10">
    <property type="entry name" value="Alkaline Phosphatase, subunit A"/>
    <property type="match status" value="1"/>
</dbReference>
<evidence type="ECO:0000256" key="5">
    <source>
        <dbReference type="ARBA" id="ARBA00023136"/>
    </source>
</evidence>
<feature type="transmembrane region" description="Helical" evidence="6">
    <location>
        <begin position="91"/>
        <end position="113"/>
    </location>
</feature>
<keyword evidence="3 6" id="KW-0812">Transmembrane</keyword>
<name>A0ABP7PKP8_9SPHI</name>
<evidence type="ECO:0000313" key="9">
    <source>
        <dbReference type="Proteomes" id="UP001500742"/>
    </source>
</evidence>
<dbReference type="Pfam" id="PF00884">
    <property type="entry name" value="Sulfatase"/>
    <property type="match status" value="1"/>
</dbReference>
<reference evidence="9" key="1">
    <citation type="journal article" date="2019" name="Int. J. Syst. Evol. Microbiol.">
        <title>The Global Catalogue of Microorganisms (GCM) 10K type strain sequencing project: providing services to taxonomists for standard genome sequencing and annotation.</title>
        <authorList>
            <consortium name="The Broad Institute Genomics Platform"/>
            <consortium name="The Broad Institute Genome Sequencing Center for Infectious Disease"/>
            <person name="Wu L."/>
            <person name="Ma J."/>
        </authorList>
    </citation>
    <scope>NUCLEOTIDE SEQUENCE [LARGE SCALE GENOMIC DNA]</scope>
    <source>
        <strain evidence="9">JCM 16601</strain>
    </source>
</reference>
<dbReference type="PANTHER" id="PTHR47371">
    <property type="entry name" value="LIPOTEICHOIC ACID SYNTHASE"/>
    <property type="match status" value="1"/>
</dbReference>
<evidence type="ECO:0000313" key="8">
    <source>
        <dbReference type="EMBL" id="GAA3966872.1"/>
    </source>
</evidence>
<proteinExistence type="predicted"/>
<dbReference type="Proteomes" id="UP001500742">
    <property type="component" value="Unassembled WGS sequence"/>
</dbReference>
<evidence type="ECO:0000256" key="1">
    <source>
        <dbReference type="ARBA" id="ARBA00004651"/>
    </source>
</evidence>
<feature type="transmembrane region" description="Helical" evidence="6">
    <location>
        <begin position="143"/>
        <end position="164"/>
    </location>
</feature>
<dbReference type="SUPFAM" id="SSF53649">
    <property type="entry name" value="Alkaline phosphatase-like"/>
    <property type="match status" value="1"/>
</dbReference>
<dbReference type="InterPro" id="IPR017850">
    <property type="entry name" value="Alkaline_phosphatase_core_sf"/>
</dbReference>
<dbReference type="CDD" id="cd16015">
    <property type="entry name" value="LTA_synthase"/>
    <property type="match status" value="1"/>
</dbReference>
<dbReference type="RefSeq" id="WP_259088980.1">
    <property type="nucleotide sequence ID" value="NZ_BAAAZC010000009.1"/>
</dbReference>
<comment type="subcellular location">
    <subcellularLocation>
        <location evidence="1">Cell membrane</location>
        <topology evidence="1">Multi-pass membrane protein</topology>
    </subcellularLocation>
</comment>
<feature type="transmembrane region" description="Helical" evidence="6">
    <location>
        <begin position="21"/>
        <end position="41"/>
    </location>
</feature>
<feature type="transmembrane region" description="Helical" evidence="6">
    <location>
        <begin position="61"/>
        <end position="79"/>
    </location>
</feature>
<keyword evidence="4 6" id="KW-1133">Transmembrane helix</keyword>
<keyword evidence="5 6" id="KW-0472">Membrane</keyword>
<accession>A0ABP7PKP8</accession>
<keyword evidence="2" id="KW-1003">Cell membrane</keyword>
<evidence type="ECO:0000259" key="7">
    <source>
        <dbReference type="Pfam" id="PF00884"/>
    </source>
</evidence>
<evidence type="ECO:0000256" key="3">
    <source>
        <dbReference type="ARBA" id="ARBA00022692"/>
    </source>
</evidence>
<keyword evidence="9" id="KW-1185">Reference proteome</keyword>
<dbReference type="InterPro" id="IPR012160">
    <property type="entry name" value="LtaS-like"/>
</dbReference>
<feature type="transmembrane region" description="Helical" evidence="6">
    <location>
        <begin position="176"/>
        <end position="196"/>
    </location>
</feature>
<sequence length="643" mass="73336">MADKFRLNEYKVLLYRLFLGYLFYFIARVLFFAFNTNLFAVDDFSGLLKLCYYGMAFDTTALLYINSLFLILSVLPLTINTKPDYQKGLAILYFVTNLLAYATNFIDIIYYRFSQVRSTKATLDVLSDETNKKALFEHFSGTYWYIIFIFIICCFAWVWLYKRVKIKPQPVKDAKVYFLSSVVSFLVITALTIGGIRGDFAHSTRPINMVDAYKHVTVPNQGDIILNTPFAILRTLSANNFKIQHFSDTAYINANIKPIKQYNSNPAVRPNVVVIILESMAREYWGSMNRDAHIPNFKSYTPFLDSLSNSSLIFNNAYANGRQSIHAMSSVLAGIPSFQTAFTSSPYAKQKIQSLVSICDTLGYQTAFFHGAANGSMGFQGFGNILGYKNYYGRTEYNNDADFDGIWGIWDEPFFQFMGKTIGTQKQPFLATLFSLSSHDPFQIPQKYKARFTGGPLPIDKCVQYSDNALRQFFNYAKTQPWYNNTIFVITADHTSQTYYPEYSKSINRFAVPILFFSPNEAYGLKGVRTDLAQQMDIYPSLVDLIGYHKPFRSWGRSLISNLPTETPRVINSTGNIYQFMQGDYIYLFDGKNITGIFASTDKGLEKNLMNGAINPEMNKGMADCKALIQDYADRIVNKKLNQ</sequence>
<dbReference type="InterPro" id="IPR050448">
    <property type="entry name" value="OpgB/LTA_synthase_biosynth"/>
</dbReference>
<dbReference type="PANTHER" id="PTHR47371:SF3">
    <property type="entry name" value="PHOSPHOGLYCEROL TRANSFERASE I"/>
    <property type="match status" value="1"/>
</dbReference>
<dbReference type="PIRSF" id="PIRSF005091">
    <property type="entry name" value="Mmb_sulf_HI1246"/>
    <property type="match status" value="1"/>
</dbReference>
<feature type="domain" description="Sulfatase N-terminal" evidence="7">
    <location>
        <begin position="270"/>
        <end position="548"/>
    </location>
</feature>